<keyword evidence="14" id="KW-1185">Reference proteome</keyword>
<evidence type="ECO:0000256" key="7">
    <source>
        <dbReference type="ARBA" id="ARBA00023170"/>
    </source>
</evidence>
<comment type="function">
    <text evidence="1">Odorant receptor.</text>
</comment>
<feature type="transmembrane region" description="Helical" evidence="11">
    <location>
        <begin position="59"/>
        <end position="78"/>
    </location>
</feature>
<keyword evidence="5 10" id="KW-0297">G-protein coupled receptor</keyword>
<feature type="non-terminal residue" evidence="13">
    <location>
        <position position="1"/>
    </location>
</feature>
<keyword evidence="3 10" id="KW-0812">Transmembrane</keyword>
<keyword evidence="11" id="KW-1003">Cell membrane</keyword>
<keyword evidence="9 10" id="KW-0807">Transducer</keyword>
<keyword evidence="11" id="KW-0716">Sensory transduction</keyword>
<evidence type="ECO:0000256" key="2">
    <source>
        <dbReference type="ARBA" id="ARBA00004141"/>
    </source>
</evidence>
<evidence type="ECO:0000259" key="12">
    <source>
        <dbReference type="PROSITE" id="PS50262"/>
    </source>
</evidence>
<feature type="transmembrane region" description="Helical" evidence="11">
    <location>
        <begin position="27"/>
        <end position="52"/>
    </location>
</feature>
<dbReference type="Gene3D" id="1.20.1070.10">
    <property type="entry name" value="Rhodopsin 7-helix transmembrane proteins"/>
    <property type="match status" value="1"/>
</dbReference>
<evidence type="ECO:0000313" key="13">
    <source>
        <dbReference type="EMBL" id="NXT72569.1"/>
    </source>
</evidence>
<dbReference type="PROSITE" id="PS00237">
    <property type="entry name" value="G_PROTEIN_RECEP_F1_1"/>
    <property type="match status" value="1"/>
</dbReference>
<evidence type="ECO:0000256" key="9">
    <source>
        <dbReference type="ARBA" id="ARBA00023224"/>
    </source>
</evidence>
<dbReference type="AlphaFoldDB" id="A0A7L3EXH3"/>
<comment type="similarity">
    <text evidence="10">Belongs to the G-protein coupled receptor 1 family.</text>
</comment>
<dbReference type="PRINTS" id="PR00237">
    <property type="entry name" value="GPCRRHODOPSN"/>
</dbReference>
<keyword evidence="8" id="KW-0325">Glycoprotein</keyword>
<dbReference type="CDD" id="cd15230">
    <property type="entry name" value="7tmA_OR5-like"/>
    <property type="match status" value="1"/>
</dbReference>
<comment type="subcellular location">
    <subcellularLocation>
        <location evidence="11">Cell membrane</location>
        <topology evidence="11">Multi-pass membrane protein</topology>
    </subcellularLocation>
    <subcellularLocation>
        <location evidence="2">Membrane</location>
        <topology evidence="2">Multi-pass membrane protein</topology>
    </subcellularLocation>
</comment>
<proteinExistence type="inferred from homology"/>
<feature type="transmembrane region" description="Helical" evidence="11">
    <location>
        <begin position="197"/>
        <end position="221"/>
    </location>
</feature>
<evidence type="ECO:0000256" key="8">
    <source>
        <dbReference type="ARBA" id="ARBA00023180"/>
    </source>
</evidence>
<accession>A0A7L3EXH3</accession>
<feature type="transmembrane region" description="Helical" evidence="11">
    <location>
        <begin position="98"/>
        <end position="120"/>
    </location>
</feature>
<feature type="transmembrane region" description="Helical" evidence="11">
    <location>
        <begin position="242"/>
        <end position="260"/>
    </location>
</feature>
<dbReference type="EMBL" id="VZTR01033780">
    <property type="protein sequence ID" value="NXT72569.1"/>
    <property type="molecule type" value="Genomic_DNA"/>
</dbReference>
<feature type="domain" description="G-protein coupled receptors family 1 profile" evidence="12">
    <location>
        <begin position="41"/>
        <end position="289"/>
    </location>
</feature>
<dbReference type="FunFam" id="1.20.1070.10:FF:000003">
    <property type="entry name" value="Olfactory receptor"/>
    <property type="match status" value="1"/>
</dbReference>
<evidence type="ECO:0000256" key="11">
    <source>
        <dbReference type="RuleBase" id="RU363047"/>
    </source>
</evidence>
<dbReference type="PROSITE" id="PS50262">
    <property type="entry name" value="G_PROTEIN_RECEP_F1_2"/>
    <property type="match status" value="1"/>
</dbReference>
<dbReference type="Pfam" id="PF13853">
    <property type="entry name" value="7tm_4"/>
    <property type="match status" value="1"/>
</dbReference>
<organism evidence="13 14">
    <name type="scientific">Chaetops frenatus</name>
    <name type="common">Rufous rock-jumper</name>
    <dbReference type="NCBI Taxonomy" id="221966"/>
    <lineage>
        <taxon>Eukaryota</taxon>
        <taxon>Metazoa</taxon>
        <taxon>Chordata</taxon>
        <taxon>Craniata</taxon>
        <taxon>Vertebrata</taxon>
        <taxon>Euteleostomi</taxon>
        <taxon>Archelosauria</taxon>
        <taxon>Archosauria</taxon>
        <taxon>Dinosauria</taxon>
        <taxon>Saurischia</taxon>
        <taxon>Theropoda</taxon>
        <taxon>Coelurosauria</taxon>
        <taxon>Aves</taxon>
        <taxon>Neognathae</taxon>
        <taxon>Neoaves</taxon>
        <taxon>Telluraves</taxon>
        <taxon>Australaves</taxon>
        <taxon>Passeriformes</taxon>
        <taxon>Picathartidae</taxon>
        <taxon>Chaetops</taxon>
    </lineage>
</organism>
<keyword evidence="11" id="KW-0552">Olfaction</keyword>
<evidence type="ECO:0000256" key="6">
    <source>
        <dbReference type="ARBA" id="ARBA00023136"/>
    </source>
</evidence>
<dbReference type="PANTHER" id="PTHR48018">
    <property type="entry name" value="OLFACTORY RECEPTOR"/>
    <property type="match status" value="1"/>
</dbReference>
<feature type="transmembrane region" description="Helical" evidence="11">
    <location>
        <begin position="140"/>
        <end position="159"/>
    </location>
</feature>
<evidence type="ECO:0000256" key="10">
    <source>
        <dbReference type="RuleBase" id="RU000688"/>
    </source>
</evidence>
<comment type="caution">
    <text evidence="13">The sequence shown here is derived from an EMBL/GenBank/DDBJ whole genome shotgun (WGS) entry which is preliminary data.</text>
</comment>
<keyword evidence="4 11" id="KW-1133">Transmembrane helix</keyword>
<dbReference type="GO" id="GO:0005886">
    <property type="term" value="C:plasma membrane"/>
    <property type="evidence" value="ECO:0007669"/>
    <property type="project" value="UniProtKB-SubCell"/>
</dbReference>
<evidence type="ECO:0000256" key="3">
    <source>
        <dbReference type="ARBA" id="ARBA00022692"/>
    </source>
</evidence>
<evidence type="ECO:0000256" key="4">
    <source>
        <dbReference type="ARBA" id="ARBA00022989"/>
    </source>
</evidence>
<sequence>LAMGGNFTEPIFILLGITDTPWAQIPLFGLFLLIYIITLAGNVGLMLLVWVTPSLHTPMYFFLTHFSLADVCYSTVISPKMLTDLLFGNKTISFAGCVAQFHLFALFATAECHLLAAMAYDRHAAVCHPLRYAAAMSPRACWQLLAWSYLAASLSALAYTSCTFGGSFCGPRRIDHFFCDAGPVLRLACSDTRGSEAAIFALAAANGLGTGLLILLSYGLVLRAALGPRSAPGRAGAFRTCASHLGSVSVFYGSLFFMYLQPASRHGSRDKVASVFYTVLSPMLNPFIYGLRNTEVKAALGKCGRRVLNRC</sequence>
<dbReference type="GO" id="GO:0004984">
    <property type="term" value="F:olfactory receptor activity"/>
    <property type="evidence" value="ECO:0007669"/>
    <property type="project" value="InterPro"/>
</dbReference>
<keyword evidence="6 11" id="KW-0472">Membrane</keyword>
<evidence type="ECO:0000256" key="5">
    <source>
        <dbReference type="ARBA" id="ARBA00023040"/>
    </source>
</evidence>
<dbReference type="InterPro" id="IPR000725">
    <property type="entry name" value="Olfact_rcpt"/>
</dbReference>
<dbReference type="SUPFAM" id="SSF81321">
    <property type="entry name" value="Family A G protein-coupled receptor-like"/>
    <property type="match status" value="1"/>
</dbReference>
<dbReference type="Proteomes" id="UP000563107">
    <property type="component" value="Unassembled WGS sequence"/>
</dbReference>
<evidence type="ECO:0000313" key="14">
    <source>
        <dbReference type="Proteomes" id="UP000563107"/>
    </source>
</evidence>
<dbReference type="InterPro" id="IPR017452">
    <property type="entry name" value="GPCR_Rhodpsn_7TM"/>
</dbReference>
<feature type="transmembrane region" description="Helical" evidence="11">
    <location>
        <begin position="272"/>
        <end position="291"/>
    </location>
</feature>
<dbReference type="PRINTS" id="PR00245">
    <property type="entry name" value="OLFACTORYR"/>
</dbReference>
<protein>
    <recommendedName>
        <fullName evidence="11">Olfactory receptor</fullName>
    </recommendedName>
</protein>
<evidence type="ECO:0000256" key="1">
    <source>
        <dbReference type="ARBA" id="ARBA00002936"/>
    </source>
</evidence>
<dbReference type="GO" id="GO:0004930">
    <property type="term" value="F:G protein-coupled receptor activity"/>
    <property type="evidence" value="ECO:0007669"/>
    <property type="project" value="UniProtKB-KW"/>
</dbReference>
<gene>
    <name evidence="13" type="primary">Or8u9</name>
    <name evidence="13" type="ORF">CHAFRE_R01607</name>
</gene>
<feature type="non-terminal residue" evidence="13">
    <location>
        <position position="311"/>
    </location>
</feature>
<keyword evidence="7 10" id="KW-0675">Receptor</keyword>
<name>A0A7L3EXH3_9PASS</name>
<reference evidence="13 14" key="1">
    <citation type="submission" date="2019-09" db="EMBL/GenBank/DDBJ databases">
        <title>Bird 10,000 Genomes (B10K) Project - Family phase.</title>
        <authorList>
            <person name="Zhang G."/>
        </authorList>
    </citation>
    <scope>NUCLEOTIDE SEQUENCE [LARGE SCALE GENOMIC DNA]</scope>
    <source>
        <strain evidence="13">B10K-DU-012-41</strain>
    </source>
</reference>
<dbReference type="InterPro" id="IPR000276">
    <property type="entry name" value="GPCR_Rhodpsn"/>
</dbReference>